<protein>
    <submittedName>
        <fullName evidence="2">Uncharacterized protein</fullName>
    </submittedName>
</protein>
<organism evidence="2 3">
    <name type="scientific">Leptospira ryugenii</name>
    <dbReference type="NCBI Taxonomy" id="1917863"/>
    <lineage>
        <taxon>Bacteria</taxon>
        <taxon>Pseudomonadati</taxon>
        <taxon>Spirochaetota</taxon>
        <taxon>Spirochaetia</taxon>
        <taxon>Leptospirales</taxon>
        <taxon>Leptospiraceae</taxon>
        <taxon>Leptospira</taxon>
    </lineage>
</organism>
<dbReference type="EMBL" id="BFBB01000003">
    <property type="protein sequence ID" value="GBF49452.1"/>
    <property type="molecule type" value="Genomic_DNA"/>
</dbReference>
<sequence>MINHQTSSYSRKKQNSDEFYRKPELNPQNTKGRITKDPNPYSRNSNTSILPSSLSSLNLLLENQPRTSLP</sequence>
<evidence type="ECO:0000313" key="3">
    <source>
        <dbReference type="Proteomes" id="UP000245133"/>
    </source>
</evidence>
<feature type="compositionally biased region" description="Low complexity" evidence="1">
    <location>
        <begin position="44"/>
        <end position="63"/>
    </location>
</feature>
<name>A0A2P2DXU7_9LEPT</name>
<accession>A0A2P2DXU7</accession>
<gene>
    <name evidence="2" type="ORF">LPTSP4_09650</name>
</gene>
<reference evidence="2 3" key="1">
    <citation type="submission" date="2018-02" db="EMBL/GenBank/DDBJ databases">
        <title>Novel Leptospira species isolated from soil and water in Japan.</title>
        <authorList>
            <person name="Nakao R."/>
            <person name="Masuzawa T."/>
        </authorList>
    </citation>
    <scope>NUCLEOTIDE SEQUENCE [LARGE SCALE GENOMIC DNA]</scope>
    <source>
        <strain evidence="2 3">YH101</strain>
    </source>
</reference>
<dbReference type="RefSeq" id="WP_244594287.1">
    <property type="nucleotide sequence ID" value="NZ_BFBB01000003.1"/>
</dbReference>
<proteinExistence type="predicted"/>
<dbReference type="Proteomes" id="UP000245133">
    <property type="component" value="Unassembled WGS sequence"/>
</dbReference>
<dbReference type="AlphaFoldDB" id="A0A2P2DXU7"/>
<comment type="caution">
    <text evidence="2">The sequence shown here is derived from an EMBL/GenBank/DDBJ whole genome shotgun (WGS) entry which is preliminary data.</text>
</comment>
<feature type="compositionally biased region" description="Basic and acidic residues" evidence="1">
    <location>
        <begin position="14"/>
        <end position="24"/>
    </location>
</feature>
<keyword evidence="3" id="KW-1185">Reference proteome</keyword>
<evidence type="ECO:0000313" key="2">
    <source>
        <dbReference type="EMBL" id="GBF49452.1"/>
    </source>
</evidence>
<evidence type="ECO:0000256" key="1">
    <source>
        <dbReference type="SAM" id="MobiDB-lite"/>
    </source>
</evidence>
<feature type="region of interest" description="Disordered" evidence="1">
    <location>
        <begin position="1"/>
        <end position="70"/>
    </location>
</feature>